<dbReference type="Gene3D" id="2.60.40.2810">
    <property type="match status" value="2"/>
</dbReference>
<dbReference type="OrthoDB" id="5726170at2"/>
<dbReference type="InterPro" id="IPR051172">
    <property type="entry name" value="Chlamydia_OmcB"/>
</dbReference>
<dbReference type="Proteomes" id="UP000190541">
    <property type="component" value="Unassembled WGS sequence"/>
</dbReference>
<feature type="compositionally biased region" description="Acidic residues" evidence="1">
    <location>
        <begin position="937"/>
        <end position="949"/>
    </location>
</feature>
<dbReference type="PANTHER" id="PTHR34819:SF3">
    <property type="entry name" value="CELL SURFACE PROTEIN"/>
    <property type="match status" value="1"/>
</dbReference>
<evidence type="ECO:0000313" key="6">
    <source>
        <dbReference type="EMBL" id="SKB89406.1"/>
    </source>
</evidence>
<dbReference type="InterPro" id="IPR026395">
    <property type="entry name" value="CshA_fibril"/>
</dbReference>
<dbReference type="Pfam" id="PF19406">
    <property type="entry name" value="PKD_5"/>
    <property type="match status" value="1"/>
</dbReference>
<dbReference type="EMBL" id="FUYS01000012">
    <property type="protein sequence ID" value="SKB89406.1"/>
    <property type="molecule type" value="Genomic_DNA"/>
</dbReference>
<dbReference type="InterPro" id="IPR008964">
    <property type="entry name" value="Invasin/intimin_cell_adhesion"/>
</dbReference>
<feature type="domain" description="CshA" evidence="4">
    <location>
        <begin position="1311"/>
        <end position="1402"/>
    </location>
</feature>
<reference evidence="6 7" key="1">
    <citation type="submission" date="2017-02" db="EMBL/GenBank/DDBJ databases">
        <authorList>
            <person name="Peterson S.W."/>
        </authorList>
    </citation>
    <scope>NUCLEOTIDE SEQUENCE [LARGE SCALE GENOMIC DNA]</scope>
    <source>
        <strain evidence="6 7">DSM 22899</strain>
    </source>
</reference>
<keyword evidence="7" id="KW-1185">Reference proteome</keyword>
<evidence type="ECO:0000259" key="3">
    <source>
        <dbReference type="Pfam" id="PF02368"/>
    </source>
</evidence>
<feature type="domain" description="BIG2" evidence="3">
    <location>
        <begin position="659"/>
        <end position="691"/>
    </location>
</feature>
<evidence type="ECO:0000313" key="7">
    <source>
        <dbReference type="Proteomes" id="UP000190541"/>
    </source>
</evidence>
<evidence type="ECO:0000259" key="5">
    <source>
        <dbReference type="Pfam" id="PF19406"/>
    </source>
</evidence>
<dbReference type="RefSeq" id="WP_079718311.1">
    <property type="nucleotide sequence ID" value="NZ_FUYS01000012.1"/>
</dbReference>
<dbReference type="Pfam" id="PF19076">
    <property type="entry name" value="CshA_repeat"/>
    <property type="match status" value="2"/>
</dbReference>
<proteinExistence type="predicted"/>
<evidence type="ECO:0000259" key="4">
    <source>
        <dbReference type="Pfam" id="PF19076"/>
    </source>
</evidence>
<sequence>MKHVDFKSLCKYVLTSLMLVATLFSFVEAQVRKEFVPRFPNAPIRGDFSILGNTNVGLTESGPDAHNGIGVEFIDIDDDAQTQNSSSASLQFSNENGALAACTEVLFAGLYWSGRAQTENNDVPGRLPDGQWSNTRFQKNKVKFKHEGDTYVDITADEIVAEDGNPLDVATNRGMYVAFADVTAYVKNHKEGAYYVADIATTEGPDRSGGLIGYYGGWGLVVVYQNPVMNTRNVVVYDGFAFVQGGTTDEYQIDIEDFLSNEEGPVNVKLGILAGEGDRIDLGDYLSILNKETGSYDRLQHSLNDVDNFFNSTILNDAPRRPVLADNAGIDIAVFQIPNEEKQYIRNRDDHTSFRYSTRDDSYVIYNLTFAVDAYIPIIEPINRVVSGISPDGTVAAGDEVEFRLEIKNKGNEAIRDGVITIPVPDFIDIEVVAVSEGETPQLVDGKLIWNVAAIDRHDDINDVIAWMTYKVKVKDCASLLGIEGGCSPQIAIDGSFSGIGSVSEQLVTSGFISGFGDDETPCVPEGNPIYGAVTFNVDLNSCFTFTGASDVVVCANDEVRIDFRSEAALTYLWSSDNAAIGVADNGEGDISFIAVNDTEAPIVATFTVTPRAENGCEGTPVSFTVTVNPQPDADFSGPDKLCPGTTAVMQPVQAGGIWASSDETIATVDANGLITALAPGTVVISYTVSSEADCVAHQEKSVTIAGDCAITSEKTVADADNDGLAQAGEQLTYTIAISSTYDRDISVNIADQMPAHTVYVSNATNGIYDAAANEITWDDLVIPAGTSITVSFVVEVAENLTGVSMIENTAVITSDVMETPQTPTATIDTDPVKSFSSVKTADKSEVKAGEELTYTIRVTNTGDADYTGIVVTDVIPANTIYKEGSASAGATLSGSTLSWTLDVPFGASREVRFTVVVAEDLTGVGSIRNVARVTGDDPETPEEPEAETPTDPVKSFSSVKTADKSEVKAGEELTYTIRVTNTGDADYTGIVVTDAIPANTIYKEGSASAGATLSGSTLSWTLDVPFGASREVRFTVVVAEDLTGVGSIRNVARVTGDDPETPEEPATETPVVRDNRFESSKTVADATGDGKAEAGEELTYTIIVKNMGQDVYHDIIIEDAIPAHTTYIAGSASHNGALVNGKLIWKISLNREEQVAVSFKVKVAGALAGVTAIRNVALVTGGDPANPETEHPESPDVPVIIGPVAHHDEANTNQGEPVTVTVLANDEPGNSPIVPGSVRLIDPVTGNKVTTVFIEGEGTYTVHSDGGVTFVPDAEYVGVSVVKYVVEDENGLASNEATVTITVEGVAAEIAPIAVDDNATTPHGQAVTIAILENDQAGSSPIVPATVRLIDASGNRVNAVTIPGEGRYEVNTQGIVSFMPEAGFVGTSTVRYEVSDENGLLSNVATIAVTVSAHPFKIPNVFTPNGDGRNDVFEIVGIEGFDRVEITVVNRWGNEVYRNTNYKNTWNGQGLNEGTYYYSIITHAGGRQERHTGWVLIKRQ</sequence>
<dbReference type="Pfam" id="PF01345">
    <property type="entry name" value="DUF11"/>
    <property type="match status" value="4"/>
</dbReference>
<feature type="region of interest" description="Disordered" evidence="1">
    <location>
        <begin position="933"/>
        <end position="960"/>
    </location>
</feature>
<dbReference type="PANTHER" id="PTHR34819">
    <property type="entry name" value="LARGE CYSTEINE-RICH PERIPLASMIC PROTEIN OMCB"/>
    <property type="match status" value="1"/>
</dbReference>
<dbReference type="InterPro" id="IPR001434">
    <property type="entry name" value="OmcB-like_DUF11"/>
</dbReference>
<feature type="domain" description="DUF11" evidence="2">
    <location>
        <begin position="839"/>
        <end position="940"/>
    </location>
</feature>
<dbReference type="NCBIfam" id="TIGR04131">
    <property type="entry name" value="Bac_Flav_CTERM"/>
    <property type="match status" value="1"/>
</dbReference>
<feature type="domain" description="DUF11" evidence="2">
    <location>
        <begin position="1090"/>
        <end position="1186"/>
    </location>
</feature>
<feature type="domain" description="DUF11" evidence="2">
    <location>
        <begin position="725"/>
        <end position="817"/>
    </location>
</feature>
<dbReference type="NCBIfam" id="TIGR04225">
    <property type="entry name" value="CshA_fibril_rpt"/>
    <property type="match status" value="2"/>
</dbReference>
<feature type="domain" description="CshA" evidence="4">
    <location>
        <begin position="1204"/>
        <end position="1303"/>
    </location>
</feature>
<name>A0A1T5EZU2_9SPHI</name>
<feature type="domain" description="PKD-like" evidence="5">
    <location>
        <begin position="554"/>
        <end position="632"/>
    </location>
</feature>
<dbReference type="InterPro" id="IPR047589">
    <property type="entry name" value="DUF11_rpt"/>
</dbReference>
<dbReference type="InterPro" id="IPR003343">
    <property type="entry name" value="Big_2"/>
</dbReference>
<gene>
    <name evidence="6" type="ORF">SAMN05660226_03682</name>
</gene>
<dbReference type="STRING" id="623280.SAMN05660226_03682"/>
<protein>
    <submittedName>
        <fullName evidence="6">Conserved repeat domain-containing protein/gliding motility-associated C-terminal domain-containing protein</fullName>
    </submittedName>
</protein>
<dbReference type="Pfam" id="PF02368">
    <property type="entry name" value="Big_2"/>
    <property type="match status" value="1"/>
</dbReference>
<dbReference type="InterPro" id="IPR045828">
    <property type="entry name" value="PKD_Bacteroidetes"/>
</dbReference>
<evidence type="ECO:0000259" key="2">
    <source>
        <dbReference type="Pfam" id="PF01345"/>
    </source>
</evidence>
<dbReference type="Gene3D" id="2.60.40.740">
    <property type="match status" value="2"/>
</dbReference>
<feature type="domain" description="DUF11" evidence="2">
    <location>
        <begin position="960"/>
        <end position="1062"/>
    </location>
</feature>
<dbReference type="SUPFAM" id="SSF49373">
    <property type="entry name" value="Invasin/intimin cell-adhesion fragments"/>
    <property type="match status" value="1"/>
</dbReference>
<dbReference type="Pfam" id="PF13585">
    <property type="entry name" value="CHU_C"/>
    <property type="match status" value="1"/>
</dbReference>
<dbReference type="InterPro" id="IPR026341">
    <property type="entry name" value="T9SS_type_B"/>
</dbReference>
<dbReference type="NCBIfam" id="TIGR01451">
    <property type="entry name" value="B_ant_repeat"/>
    <property type="match status" value="3"/>
</dbReference>
<evidence type="ECO:0000256" key="1">
    <source>
        <dbReference type="SAM" id="MobiDB-lite"/>
    </source>
</evidence>
<accession>A0A1T5EZU2</accession>
<organism evidence="6 7">
    <name type="scientific">Parapedobacter luteus</name>
    <dbReference type="NCBI Taxonomy" id="623280"/>
    <lineage>
        <taxon>Bacteria</taxon>
        <taxon>Pseudomonadati</taxon>
        <taxon>Bacteroidota</taxon>
        <taxon>Sphingobacteriia</taxon>
        <taxon>Sphingobacteriales</taxon>
        <taxon>Sphingobacteriaceae</taxon>
        <taxon>Parapedobacter</taxon>
    </lineage>
</organism>
<dbReference type="Gene3D" id="2.60.40.1080">
    <property type="match status" value="1"/>
</dbReference>